<accession>A0A078B0W3</accession>
<evidence type="ECO:0008006" key="5">
    <source>
        <dbReference type="Google" id="ProtNLM"/>
    </source>
</evidence>
<proteinExistence type="predicted"/>
<dbReference type="Proteomes" id="UP000039865">
    <property type="component" value="Unassembled WGS sequence"/>
</dbReference>
<evidence type="ECO:0000313" key="3">
    <source>
        <dbReference type="EMBL" id="CDW87951.1"/>
    </source>
</evidence>
<feature type="transmembrane region" description="Helical" evidence="2">
    <location>
        <begin position="90"/>
        <end position="110"/>
    </location>
</feature>
<evidence type="ECO:0000256" key="2">
    <source>
        <dbReference type="SAM" id="Phobius"/>
    </source>
</evidence>
<feature type="transmembrane region" description="Helical" evidence="2">
    <location>
        <begin position="116"/>
        <end position="134"/>
    </location>
</feature>
<keyword evidence="2" id="KW-1133">Transmembrane helix</keyword>
<sequence>MEQKLTQTAIKNAVSQQFFNQLSGSQRSQQQPQNLNKSQMKASQQVKEVEDVFNLESEEDELDINDASFSKNILSKISNRTSRHLKPTQYVHGAIAMTLNVFTVLSSSPFNLFQRNFFLVYFFVSILVTFRYIMNYKSYAVFEYEDLYGYLKKKSSHQLQKLQVEKLQQPFSYYNKVINFLSESFPGVLFEYKMQKKIKDSEEYLKKQREQSQIGKKLRKLIKSLVRIIFNWHHFDQTADDFVRANDNIYLKYIKAKYWQNDEVLWTYFIFMNLPIVVSCYFGGFHIVFVDLLLIYCLSKVYELNRAQLNGDKLLNQTLQYIEKKSQFNAEQQRIKNGKIVQDYIKLKHKQYVRQSQDVSRISHNAPAERRQSVKSNERPINLRQKGSVPSQDRENARNMR</sequence>
<reference evidence="3 4" key="1">
    <citation type="submission" date="2014-06" db="EMBL/GenBank/DDBJ databases">
        <authorList>
            <person name="Swart Estienne"/>
        </authorList>
    </citation>
    <scope>NUCLEOTIDE SEQUENCE [LARGE SCALE GENOMIC DNA]</scope>
    <source>
        <strain evidence="3 4">130c</strain>
    </source>
</reference>
<evidence type="ECO:0000313" key="4">
    <source>
        <dbReference type="Proteomes" id="UP000039865"/>
    </source>
</evidence>
<keyword evidence="2" id="KW-0472">Membrane</keyword>
<feature type="region of interest" description="Disordered" evidence="1">
    <location>
        <begin position="356"/>
        <end position="401"/>
    </location>
</feature>
<feature type="transmembrane region" description="Helical" evidence="2">
    <location>
        <begin position="265"/>
        <end position="296"/>
    </location>
</feature>
<gene>
    <name evidence="3" type="primary">Contig14838.g15809</name>
    <name evidence="3" type="ORF">STYLEM_17066</name>
</gene>
<feature type="region of interest" description="Disordered" evidence="1">
    <location>
        <begin position="22"/>
        <end position="41"/>
    </location>
</feature>
<dbReference type="EMBL" id="CCKQ01016082">
    <property type="protein sequence ID" value="CDW87951.1"/>
    <property type="molecule type" value="Genomic_DNA"/>
</dbReference>
<feature type="compositionally biased region" description="Basic and acidic residues" evidence="1">
    <location>
        <begin position="392"/>
        <end position="401"/>
    </location>
</feature>
<dbReference type="AlphaFoldDB" id="A0A078B0W3"/>
<name>A0A078B0W3_STYLE</name>
<feature type="compositionally biased region" description="Basic and acidic residues" evidence="1">
    <location>
        <begin position="367"/>
        <end position="378"/>
    </location>
</feature>
<keyword evidence="2" id="KW-0812">Transmembrane</keyword>
<protein>
    <recommendedName>
        <fullName evidence="5">Transmembrane protein</fullName>
    </recommendedName>
</protein>
<dbReference type="InParanoid" id="A0A078B0W3"/>
<evidence type="ECO:0000256" key="1">
    <source>
        <dbReference type="SAM" id="MobiDB-lite"/>
    </source>
</evidence>
<organism evidence="3 4">
    <name type="scientific">Stylonychia lemnae</name>
    <name type="common">Ciliate</name>
    <dbReference type="NCBI Taxonomy" id="5949"/>
    <lineage>
        <taxon>Eukaryota</taxon>
        <taxon>Sar</taxon>
        <taxon>Alveolata</taxon>
        <taxon>Ciliophora</taxon>
        <taxon>Intramacronucleata</taxon>
        <taxon>Spirotrichea</taxon>
        <taxon>Stichotrichia</taxon>
        <taxon>Sporadotrichida</taxon>
        <taxon>Oxytrichidae</taxon>
        <taxon>Stylonychinae</taxon>
        <taxon>Stylonychia</taxon>
    </lineage>
</organism>
<keyword evidence="4" id="KW-1185">Reference proteome</keyword>